<name>A0ABR1QU49_9PEZI</name>
<dbReference type="GeneID" id="92069766"/>
<dbReference type="Gene3D" id="1.20.1280.50">
    <property type="match status" value="1"/>
</dbReference>
<dbReference type="InterPro" id="IPR036047">
    <property type="entry name" value="F-box-like_dom_sf"/>
</dbReference>
<dbReference type="InterPro" id="IPR001810">
    <property type="entry name" value="F-box_dom"/>
</dbReference>
<comment type="caution">
    <text evidence="3">The sequence shown here is derived from an EMBL/GenBank/DDBJ whole genome shotgun (WGS) entry which is preliminary data.</text>
</comment>
<accession>A0ABR1QU49</accession>
<evidence type="ECO:0000313" key="3">
    <source>
        <dbReference type="EMBL" id="KAK7966205.1"/>
    </source>
</evidence>
<dbReference type="CDD" id="cd09917">
    <property type="entry name" value="F-box_SF"/>
    <property type="match status" value="1"/>
</dbReference>
<evidence type="ECO:0000256" key="1">
    <source>
        <dbReference type="SAM" id="MobiDB-lite"/>
    </source>
</evidence>
<dbReference type="Pfam" id="PF00646">
    <property type="entry name" value="F-box"/>
    <property type="match status" value="1"/>
</dbReference>
<reference evidence="3 4" key="1">
    <citation type="submission" date="2023-01" db="EMBL/GenBank/DDBJ databases">
        <title>Analysis of 21 Apiospora genomes using comparative genomics revels a genus with tremendous synthesis potential of carbohydrate active enzymes and secondary metabolites.</title>
        <authorList>
            <person name="Sorensen T."/>
        </authorList>
    </citation>
    <scope>NUCLEOTIDE SEQUENCE [LARGE SCALE GENOMIC DNA]</scope>
    <source>
        <strain evidence="3 4">CBS 24483</strain>
    </source>
</reference>
<keyword evidence="4" id="KW-1185">Reference proteome</keyword>
<feature type="region of interest" description="Disordered" evidence="1">
    <location>
        <begin position="149"/>
        <end position="168"/>
    </location>
</feature>
<protein>
    <recommendedName>
        <fullName evidence="2">F-box domain-containing protein</fullName>
    </recommendedName>
</protein>
<organism evidence="3 4">
    <name type="scientific">Apiospora aurea</name>
    <dbReference type="NCBI Taxonomy" id="335848"/>
    <lineage>
        <taxon>Eukaryota</taxon>
        <taxon>Fungi</taxon>
        <taxon>Dikarya</taxon>
        <taxon>Ascomycota</taxon>
        <taxon>Pezizomycotina</taxon>
        <taxon>Sordariomycetes</taxon>
        <taxon>Xylariomycetidae</taxon>
        <taxon>Amphisphaeriales</taxon>
        <taxon>Apiosporaceae</taxon>
        <taxon>Apiospora</taxon>
    </lineage>
</organism>
<evidence type="ECO:0000259" key="2">
    <source>
        <dbReference type="Pfam" id="PF00646"/>
    </source>
</evidence>
<dbReference type="RefSeq" id="XP_066705597.1">
    <property type="nucleotide sequence ID" value="XM_066836704.1"/>
</dbReference>
<gene>
    <name evidence="3" type="ORF">PG986_000482</name>
</gene>
<evidence type="ECO:0000313" key="4">
    <source>
        <dbReference type="Proteomes" id="UP001391051"/>
    </source>
</evidence>
<dbReference type="SUPFAM" id="SSF81383">
    <property type="entry name" value="F-box domain"/>
    <property type="match status" value="1"/>
</dbReference>
<sequence length="168" mass="18317">MQPPAKSTQMGNLVLDGKEHRVTSAPGSSLPVAENTQVELAHPAGQVSRLEALPEELVLNIFRCTPHESFACLSQASRTLRRISKSPGLRDYHEWQDEMLQACWGINDDRSRISPGLGGLRAWFTDSDDNRSALGQQLRKDLFCAGCQQPPSSACEGRGAQSPASFSP</sequence>
<dbReference type="Proteomes" id="UP001391051">
    <property type="component" value="Unassembled WGS sequence"/>
</dbReference>
<feature type="domain" description="F-box" evidence="2">
    <location>
        <begin position="51"/>
        <end position="90"/>
    </location>
</feature>
<dbReference type="EMBL" id="JAQQWE010000001">
    <property type="protein sequence ID" value="KAK7966205.1"/>
    <property type="molecule type" value="Genomic_DNA"/>
</dbReference>
<proteinExistence type="predicted"/>